<dbReference type="Proteomes" id="UP000184330">
    <property type="component" value="Unassembled WGS sequence"/>
</dbReference>
<dbReference type="AlphaFoldDB" id="A0A1L7XR11"/>
<evidence type="ECO:0000313" key="2">
    <source>
        <dbReference type="Proteomes" id="UP000184330"/>
    </source>
</evidence>
<protein>
    <recommendedName>
        <fullName evidence="3">4-coumarate:coenzyme A ligase</fullName>
    </recommendedName>
</protein>
<dbReference type="EMBL" id="FJOG01000044">
    <property type="protein sequence ID" value="CZR67445.1"/>
    <property type="molecule type" value="Genomic_DNA"/>
</dbReference>
<organism evidence="1 2">
    <name type="scientific">Phialocephala subalpina</name>
    <dbReference type="NCBI Taxonomy" id="576137"/>
    <lineage>
        <taxon>Eukaryota</taxon>
        <taxon>Fungi</taxon>
        <taxon>Dikarya</taxon>
        <taxon>Ascomycota</taxon>
        <taxon>Pezizomycotina</taxon>
        <taxon>Leotiomycetes</taxon>
        <taxon>Helotiales</taxon>
        <taxon>Mollisiaceae</taxon>
        <taxon>Phialocephala</taxon>
        <taxon>Phialocephala fortinii species complex</taxon>
    </lineage>
</organism>
<evidence type="ECO:0000313" key="1">
    <source>
        <dbReference type="EMBL" id="CZR67445.1"/>
    </source>
</evidence>
<dbReference type="OrthoDB" id="5194807at2759"/>
<gene>
    <name evidence="1" type="ORF">PAC_17344</name>
</gene>
<proteinExistence type="predicted"/>
<accession>A0A1L7XR11</accession>
<sequence>MLPHARTTTRSTGLIVGLAGTASAAPLLFFLPGFEERLATQAAKWGPRWTRGFAHMERGVQHSASRIEPRVQKGVKVVEPPLKRAALMIDRNIKSSINRWAPNAKK</sequence>
<reference evidence="1 2" key="1">
    <citation type="submission" date="2016-03" db="EMBL/GenBank/DDBJ databases">
        <authorList>
            <person name="Ploux O."/>
        </authorList>
    </citation>
    <scope>NUCLEOTIDE SEQUENCE [LARGE SCALE GENOMIC DNA]</scope>
    <source>
        <strain evidence="1 2">UAMH 11012</strain>
    </source>
</reference>
<evidence type="ECO:0008006" key="3">
    <source>
        <dbReference type="Google" id="ProtNLM"/>
    </source>
</evidence>
<name>A0A1L7XR11_9HELO</name>
<keyword evidence="2" id="KW-1185">Reference proteome</keyword>